<dbReference type="AlphaFoldDB" id="A0A517N889"/>
<keyword evidence="6 8" id="KW-1133">Transmembrane helix</keyword>
<keyword evidence="3" id="KW-0488">Methylation</keyword>
<comment type="subcellular location">
    <subcellularLocation>
        <location evidence="1">Cell inner membrane</location>
        <topology evidence="1">Single-pass membrane protein</topology>
    </subcellularLocation>
</comment>
<evidence type="ECO:0000256" key="8">
    <source>
        <dbReference type="SAM" id="Phobius"/>
    </source>
</evidence>
<sequence>MPDLVFPMLIHPCRRNSAGRRTAGVTLIETIMVVTLLAMATAAGSFMLDGNWQGRRNATDATQQVHATLSAARNTAIVNQTNVQVRRFIQSGVQWLAVTEEPGPLRDGKKWEMEIGDTTTIDGSASDIWFKATGTANRGIEWKIRDGDSAGLVVVTPVDGNITQKLP</sequence>
<protein>
    <recommendedName>
        <fullName evidence="9">General secretion pathway GspH domain-containing protein</fullName>
    </recommendedName>
</protein>
<dbReference type="InterPro" id="IPR012902">
    <property type="entry name" value="N_methyl_site"/>
</dbReference>
<dbReference type="PROSITE" id="PS00409">
    <property type="entry name" value="PROKAR_NTER_METHYL"/>
    <property type="match status" value="1"/>
</dbReference>
<proteinExistence type="predicted"/>
<keyword evidence="2" id="KW-1003">Cell membrane</keyword>
<keyword evidence="7 8" id="KW-0472">Membrane</keyword>
<evidence type="ECO:0000313" key="10">
    <source>
        <dbReference type="EMBL" id="QDT03354.1"/>
    </source>
</evidence>
<evidence type="ECO:0000313" key="11">
    <source>
        <dbReference type="Proteomes" id="UP000318538"/>
    </source>
</evidence>
<dbReference type="InterPro" id="IPR022346">
    <property type="entry name" value="T2SS_GspH"/>
</dbReference>
<keyword evidence="5 8" id="KW-0812">Transmembrane</keyword>
<evidence type="ECO:0000256" key="7">
    <source>
        <dbReference type="ARBA" id="ARBA00023136"/>
    </source>
</evidence>
<dbReference type="Pfam" id="PF12019">
    <property type="entry name" value="GspH"/>
    <property type="match status" value="1"/>
</dbReference>
<accession>A0A517N889</accession>
<reference evidence="10 11" key="1">
    <citation type="submission" date="2019-02" db="EMBL/GenBank/DDBJ databases">
        <title>Deep-cultivation of Planctomycetes and their phenomic and genomic characterization uncovers novel biology.</title>
        <authorList>
            <person name="Wiegand S."/>
            <person name="Jogler M."/>
            <person name="Boedeker C."/>
            <person name="Pinto D."/>
            <person name="Vollmers J."/>
            <person name="Rivas-Marin E."/>
            <person name="Kohn T."/>
            <person name="Peeters S.H."/>
            <person name="Heuer A."/>
            <person name="Rast P."/>
            <person name="Oberbeckmann S."/>
            <person name="Bunk B."/>
            <person name="Jeske O."/>
            <person name="Meyerdierks A."/>
            <person name="Storesund J.E."/>
            <person name="Kallscheuer N."/>
            <person name="Luecker S."/>
            <person name="Lage O.M."/>
            <person name="Pohl T."/>
            <person name="Merkel B.J."/>
            <person name="Hornburger P."/>
            <person name="Mueller R.-W."/>
            <person name="Bruemmer F."/>
            <person name="Labrenz M."/>
            <person name="Spormann A.M."/>
            <person name="Op den Camp H."/>
            <person name="Overmann J."/>
            <person name="Amann R."/>
            <person name="Jetten M.S.M."/>
            <person name="Mascher T."/>
            <person name="Medema M.H."/>
            <person name="Devos D.P."/>
            <person name="Kaster A.-K."/>
            <person name="Ovreas L."/>
            <person name="Rohde M."/>
            <person name="Galperin M.Y."/>
            <person name="Jogler C."/>
        </authorList>
    </citation>
    <scope>NUCLEOTIDE SEQUENCE [LARGE SCALE GENOMIC DNA]</scope>
    <source>
        <strain evidence="10 11">K22_7</strain>
    </source>
</reference>
<evidence type="ECO:0000256" key="3">
    <source>
        <dbReference type="ARBA" id="ARBA00022481"/>
    </source>
</evidence>
<dbReference type="KEGG" id="rlc:K227x_17360"/>
<dbReference type="Proteomes" id="UP000318538">
    <property type="component" value="Chromosome"/>
</dbReference>
<name>A0A517N889_9BACT</name>
<dbReference type="GO" id="GO:0005886">
    <property type="term" value="C:plasma membrane"/>
    <property type="evidence" value="ECO:0007669"/>
    <property type="project" value="UniProtKB-SubCell"/>
</dbReference>
<dbReference type="OrthoDB" id="278593at2"/>
<gene>
    <name evidence="10" type="ORF">K227x_17360</name>
</gene>
<feature type="domain" description="General secretion pathway GspH" evidence="9">
    <location>
        <begin position="61"/>
        <end position="156"/>
    </location>
</feature>
<dbReference type="GO" id="GO:0015628">
    <property type="term" value="P:protein secretion by the type II secretion system"/>
    <property type="evidence" value="ECO:0007669"/>
    <property type="project" value="InterPro"/>
</dbReference>
<feature type="transmembrane region" description="Helical" evidence="8">
    <location>
        <begin position="25"/>
        <end position="48"/>
    </location>
</feature>
<organism evidence="10 11">
    <name type="scientific">Rubripirellula lacrimiformis</name>
    <dbReference type="NCBI Taxonomy" id="1930273"/>
    <lineage>
        <taxon>Bacteria</taxon>
        <taxon>Pseudomonadati</taxon>
        <taxon>Planctomycetota</taxon>
        <taxon>Planctomycetia</taxon>
        <taxon>Pirellulales</taxon>
        <taxon>Pirellulaceae</taxon>
        <taxon>Rubripirellula</taxon>
    </lineage>
</organism>
<evidence type="ECO:0000256" key="6">
    <source>
        <dbReference type="ARBA" id="ARBA00022989"/>
    </source>
</evidence>
<keyword evidence="4" id="KW-0997">Cell inner membrane</keyword>
<evidence type="ECO:0000256" key="1">
    <source>
        <dbReference type="ARBA" id="ARBA00004377"/>
    </source>
</evidence>
<dbReference type="GO" id="GO:0015627">
    <property type="term" value="C:type II protein secretion system complex"/>
    <property type="evidence" value="ECO:0007669"/>
    <property type="project" value="InterPro"/>
</dbReference>
<keyword evidence="11" id="KW-1185">Reference proteome</keyword>
<evidence type="ECO:0000256" key="5">
    <source>
        <dbReference type="ARBA" id="ARBA00022692"/>
    </source>
</evidence>
<dbReference type="EMBL" id="CP036525">
    <property type="protein sequence ID" value="QDT03354.1"/>
    <property type="molecule type" value="Genomic_DNA"/>
</dbReference>
<evidence type="ECO:0000259" key="9">
    <source>
        <dbReference type="Pfam" id="PF12019"/>
    </source>
</evidence>
<evidence type="ECO:0000256" key="2">
    <source>
        <dbReference type="ARBA" id="ARBA00022475"/>
    </source>
</evidence>
<evidence type="ECO:0000256" key="4">
    <source>
        <dbReference type="ARBA" id="ARBA00022519"/>
    </source>
</evidence>